<dbReference type="SUPFAM" id="SSF52540">
    <property type="entry name" value="P-loop containing nucleoside triphosphate hydrolases"/>
    <property type="match status" value="1"/>
</dbReference>
<comment type="caution">
    <text evidence="15">The sequence shown here is derived from an EMBL/GenBank/DDBJ whole genome shotgun (WGS) entry which is preliminary data.</text>
</comment>
<keyword evidence="9 11" id="KW-0238">DNA-binding</keyword>
<accession>A0A0G1RVL0</accession>
<dbReference type="InterPro" id="IPR020588">
    <property type="entry name" value="RecA_ATP-bd"/>
</dbReference>
<dbReference type="Proteomes" id="UP000033860">
    <property type="component" value="Unassembled WGS sequence"/>
</dbReference>
<dbReference type="InterPro" id="IPR003593">
    <property type="entry name" value="AAA+_ATPase"/>
</dbReference>
<evidence type="ECO:0000256" key="11">
    <source>
        <dbReference type="HAMAP-Rule" id="MF_01498"/>
    </source>
</evidence>
<evidence type="ECO:0000256" key="4">
    <source>
        <dbReference type="ARBA" id="ARBA00022771"/>
    </source>
</evidence>
<keyword evidence="2 11" id="KW-0547">Nucleotide-binding</keyword>
<dbReference type="Gene3D" id="3.40.50.300">
    <property type="entry name" value="P-loop containing nucleotide triphosphate hydrolases"/>
    <property type="match status" value="1"/>
</dbReference>
<comment type="similarity">
    <text evidence="11 13">Belongs to the RecA family. RadA subfamily.</text>
</comment>
<dbReference type="InterPro" id="IPR020568">
    <property type="entry name" value="Ribosomal_Su5_D2-typ_SF"/>
</dbReference>
<keyword evidence="6 13" id="KW-0862">Zinc</keyword>
<dbReference type="InterPro" id="IPR041166">
    <property type="entry name" value="Rubredoxin_2"/>
</dbReference>
<dbReference type="CDD" id="cd01121">
    <property type="entry name" value="RadA_SMS_N"/>
    <property type="match status" value="1"/>
</dbReference>
<organism evidence="15 16">
    <name type="scientific">Candidatus Beckwithbacteria bacterium GW2011_GWB1_47_15</name>
    <dbReference type="NCBI Taxonomy" id="1618371"/>
    <lineage>
        <taxon>Bacteria</taxon>
        <taxon>Candidatus Beckwithiibacteriota</taxon>
    </lineage>
</organism>
<dbReference type="PROSITE" id="PS50162">
    <property type="entry name" value="RECA_2"/>
    <property type="match status" value="1"/>
</dbReference>
<gene>
    <name evidence="11" type="primary">radA</name>
    <name evidence="15" type="ORF">UX85_C0004G0042</name>
</gene>
<keyword evidence="1 11" id="KW-0479">Metal-binding</keyword>
<keyword evidence="4 13" id="KW-0863">Zinc-finger</keyword>
<keyword evidence="10 11" id="KW-0234">DNA repair</keyword>
<dbReference type="PANTHER" id="PTHR32472:SF10">
    <property type="entry name" value="DNA REPAIR PROTEIN RADA-LIKE PROTEIN"/>
    <property type="match status" value="1"/>
</dbReference>
<dbReference type="AlphaFoldDB" id="A0A0G1RVL0"/>
<evidence type="ECO:0000256" key="6">
    <source>
        <dbReference type="ARBA" id="ARBA00022833"/>
    </source>
</evidence>
<comment type="function">
    <text evidence="13">DNA-dependent ATPase involved in processing of recombination intermediates, plays a role in repairing DNA breaks. Stimulates the branch migration of RecA-mediated strand transfer reactions, allowing the 3' invading strand to extend heteroduplex DNA faster. Binds ssDNA in the presence of ADP but not other nucleotides, has ATPase activity that is stimulated by ssDNA and various branched DNA structures, but inhibited by SSB. Does not have RecA's homology-searching function.</text>
</comment>
<evidence type="ECO:0000256" key="5">
    <source>
        <dbReference type="ARBA" id="ARBA00022801"/>
    </source>
</evidence>
<dbReference type="Pfam" id="PF18073">
    <property type="entry name" value="Zn_ribbon_LapB"/>
    <property type="match status" value="1"/>
</dbReference>
<protein>
    <recommendedName>
        <fullName evidence="11 12">DNA repair protein RadA</fullName>
    </recommendedName>
</protein>
<reference evidence="15 16" key="1">
    <citation type="journal article" date="2015" name="Nature">
        <title>rRNA introns, odd ribosomes, and small enigmatic genomes across a large radiation of phyla.</title>
        <authorList>
            <person name="Brown C.T."/>
            <person name="Hug L.A."/>
            <person name="Thomas B.C."/>
            <person name="Sharon I."/>
            <person name="Castelle C.J."/>
            <person name="Singh A."/>
            <person name="Wilkins M.J."/>
            <person name="Williams K.H."/>
            <person name="Banfield J.F."/>
        </authorList>
    </citation>
    <scope>NUCLEOTIDE SEQUENCE [LARGE SCALE GENOMIC DNA]</scope>
</reference>
<dbReference type="PANTHER" id="PTHR32472">
    <property type="entry name" value="DNA REPAIR PROTEIN RADA"/>
    <property type="match status" value="1"/>
</dbReference>
<evidence type="ECO:0000256" key="13">
    <source>
        <dbReference type="RuleBase" id="RU003555"/>
    </source>
</evidence>
<feature type="binding site" evidence="11">
    <location>
        <begin position="95"/>
        <end position="102"/>
    </location>
    <ligand>
        <name>ATP</name>
        <dbReference type="ChEBI" id="CHEBI:30616"/>
    </ligand>
</feature>
<proteinExistence type="inferred from homology"/>
<sequence>MARQVSRFVCQNCGGEFPKWSGQCASCGQWNSLVETLVVPKKKTGFGGRRAFGREPVRLSQIKGKGVMRLGSGIGELDRVLGGGIVPGSVVLLAGEPGIGKSTLLTQLALRITSEVKKSSTSEVLYVCGEESPEQIKLRIDRLNTTPGQSKASPGVTQLSFLPETDVDEVIVTIEGQKPAPGLVIVDSVQSLSTTDLTGMAGSVGQVRECSYRLLNMAKKTNIPVFLVGHVTKEGAIAGPKVLEHLVDSVLYLEGDKKHVFRILRAQKNRFGSVDEVGVFLMEEAGLKEVENPSDVFLEERQAGVPGSCLVATMEGTRPVLVEVQGLVNPTQLAVPRRVATGVDQRRLTLLTAVLSKRCGLPLGNMDVYVNVAGGLNLREPAVDLGVCLAIASSFKNKVLPKKAAVFGEVGLLGEIRQVSFAAKRAHEAKKLGYSLIIEPGKVKTIRDALKILG</sequence>
<evidence type="ECO:0000256" key="2">
    <source>
        <dbReference type="ARBA" id="ARBA00022741"/>
    </source>
</evidence>
<dbReference type="SMART" id="SM00382">
    <property type="entry name" value="AAA"/>
    <property type="match status" value="1"/>
</dbReference>
<dbReference type="GO" id="GO:0003684">
    <property type="term" value="F:damaged DNA binding"/>
    <property type="evidence" value="ECO:0007669"/>
    <property type="project" value="InterPro"/>
</dbReference>
<evidence type="ECO:0000256" key="8">
    <source>
        <dbReference type="ARBA" id="ARBA00023016"/>
    </source>
</evidence>
<dbReference type="GO" id="GO:0000725">
    <property type="term" value="P:recombinational repair"/>
    <property type="evidence" value="ECO:0007669"/>
    <property type="project" value="UniProtKB-UniRule"/>
</dbReference>
<dbReference type="EMBL" id="LCNT01000004">
    <property type="protein sequence ID" value="KKU61121.1"/>
    <property type="molecule type" value="Genomic_DNA"/>
</dbReference>
<feature type="region of interest" description="Lon-protease-like" evidence="11">
    <location>
        <begin position="367"/>
        <end position="454"/>
    </location>
</feature>
<dbReference type="GO" id="GO:0005829">
    <property type="term" value="C:cytosol"/>
    <property type="evidence" value="ECO:0007669"/>
    <property type="project" value="TreeGrafter"/>
</dbReference>
<dbReference type="PRINTS" id="PR01874">
    <property type="entry name" value="DNAREPAIRADA"/>
</dbReference>
<dbReference type="InterPro" id="IPR027417">
    <property type="entry name" value="P-loop_NTPase"/>
</dbReference>
<comment type="function">
    <text evidence="11">Plays a role in repairing double-strand DNA breaks, probably involving stabilizing or processing branched DNA or blocked replication forks.</text>
</comment>
<dbReference type="InterPro" id="IPR004504">
    <property type="entry name" value="DNA_repair_RadA"/>
</dbReference>
<name>A0A0G1RVL0_9BACT</name>
<keyword evidence="8 11" id="KW-0346">Stress response</keyword>
<dbReference type="GO" id="GO:0005524">
    <property type="term" value="F:ATP binding"/>
    <property type="evidence" value="ECO:0007669"/>
    <property type="project" value="UniProtKB-UniRule"/>
</dbReference>
<feature type="short sequence motif" description="RadA KNRFG motif" evidence="11">
    <location>
        <begin position="268"/>
        <end position="272"/>
    </location>
</feature>
<evidence type="ECO:0000256" key="7">
    <source>
        <dbReference type="ARBA" id="ARBA00022840"/>
    </source>
</evidence>
<keyword evidence="5" id="KW-0378">Hydrolase</keyword>
<dbReference type="Gene3D" id="3.30.230.10">
    <property type="match status" value="1"/>
</dbReference>
<evidence type="ECO:0000256" key="1">
    <source>
        <dbReference type="ARBA" id="ARBA00022723"/>
    </source>
</evidence>
<dbReference type="InterPro" id="IPR014721">
    <property type="entry name" value="Ribsml_uS5_D2-typ_fold_subgr"/>
</dbReference>
<evidence type="ECO:0000256" key="3">
    <source>
        <dbReference type="ARBA" id="ARBA00022763"/>
    </source>
</evidence>
<dbReference type="GO" id="GO:0008270">
    <property type="term" value="F:zinc ion binding"/>
    <property type="evidence" value="ECO:0007669"/>
    <property type="project" value="UniProtKB-KW"/>
</dbReference>
<dbReference type="HAMAP" id="MF_01498">
    <property type="entry name" value="RadA_bact"/>
    <property type="match status" value="1"/>
</dbReference>
<dbReference type="GO" id="GO:0016787">
    <property type="term" value="F:hydrolase activity"/>
    <property type="evidence" value="ECO:0007669"/>
    <property type="project" value="UniProtKB-KW"/>
</dbReference>
<evidence type="ECO:0000259" key="14">
    <source>
        <dbReference type="PROSITE" id="PS50162"/>
    </source>
</evidence>
<evidence type="ECO:0000256" key="12">
    <source>
        <dbReference type="NCBIfam" id="TIGR00416"/>
    </source>
</evidence>
<keyword evidence="3 11" id="KW-0227">DNA damage</keyword>
<evidence type="ECO:0000256" key="9">
    <source>
        <dbReference type="ARBA" id="ARBA00023125"/>
    </source>
</evidence>
<keyword evidence="7 11" id="KW-0067">ATP-binding</keyword>
<dbReference type="GO" id="GO:0140664">
    <property type="term" value="F:ATP-dependent DNA damage sensor activity"/>
    <property type="evidence" value="ECO:0007669"/>
    <property type="project" value="InterPro"/>
</dbReference>
<evidence type="ECO:0000256" key="10">
    <source>
        <dbReference type="ARBA" id="ARBA00023204"/>
    </source>
</evidence>
<comment type="domain">
    <text evidence="11">The middle region has homology to RecA with ATPase motifs including the RadA KNRFG motif, while the C-terminus is homologous to Lon protease.</text>
</comment>
<evidence type="ECO:0000313" key="15">
    <source>
        <dbReference type="EMBL" id="KKU61121.1"/>
    </source>
</evidence>
<feature type="domain" description="RecA family profile 1" evidence="14">
    <location>
        <begin position="66"/>
        <end position="231"/>
    </location>
</feature>
<dbReference type="SUPFAM" id="SSF54211">
    <property type="entry name" value="Ribosomal protein S5 domain 2-like"/>
    <property type="match status" value="1"/>
</dbReference>
<dbReference type="Pfam" id="PF13481">
    <property type="entry name" value="AAA_25"/>
    <property type="match status" value="1"/>
</dbReference>
<dbReference type="FunFam" id="3.40.50.300:FF:000050">
    <property type="entry name" value="DNA repair protein RadA"/>
    <property type="match status" value="1"/>
</dbReference>
<evidence type="ECO:0000313" key="16">
    <source>
        <dbReference type="Proteomes" id="UP000033860"/>
    </source>
</evidence>
<dbReference type="PATRIC" id="fig|1618371.3.peg.625"/>
<dbReference type="NCBIfam" id="TIGR00416">
    <property type="entry name" value="sms"/>
    <property type="match status" value="1"/>
</dbReference>